<protein>
    <submittedName>
        <fullName evidence="1">Uncharacterized protein</fullName>
    </submittedName>
</protein>
<sequence>MAAHTFVALDYVVLVSFLVLSAGIGVFFAWHDRRGNSNRQFLTANKQMNWLPVSLSMMASFLSAASVLGLPSEVFVRGSTFWMGVISTTLSILMAAFIFMPMYYKMDITSINEYLEKRFNSRVIRKIGSILFIVHTLLYLGVALYGPSLALGSVTGFPVWSSILLNGAVCTFYTSIGGIKAVVWTDVVQVVLIYVAYIMVIASGVHHLGGFSAMWQIASDGGRLIFTNFSVSPYETYTTWTMVFGWTITWMGMYCANQTQAQRYSSIGSLKGARKALMLNIPGMALNVTMAVLSGLTLYAVYGSCDPRLTGDIRKADQLVPYIVQDMLHEYPGLSGLLAAAVYSSSLSTLSSGYNALAAVTWEDFLHPWIQTSEASALRITKLTAATYGILSISVAFLVGTMESIVQAASSLSGALCGPMVAVFVLGFLFPCCKKKPAESYSLPVCSGIYQFYHISFMWVAFVGFVVHVVVSLVVSVAFEWNDSEYVDPTYVCPLVRKYMRKNLDQRNEREDHVKEALPVRLLLFRLATDYQNDGLATEDGRRGGPRANQRQRDETSTARSGTDTEGDQDSDDVSPLESNPTAATELKALISEHHERG</sequence>
<proteinExistence type="predicted"/>
<name>A0ACB8CBS2_DERSI</name>
<gene>
    <name evidence="1" type="ORF">HPB49_022743</name>
</gene>
<evidence type="ECO:0000313" key="1">
    <source>
        <dbReference type="EMBL" id="KAH7938357.1"/>
    </source>
</evidence>
<dbReference type="Proteomes" id="UP000821865">
    <property type="component" value="Chromosome 8"/>
</dbReference>
<comment type="caution">
    <text evidence="1">The sequence shown here is derived from an EMBL/GenBank/DDBJ whole genome shotgun (WGS) entry which is preliminary data.</text>
</comment>
<accession>A0ACB8CBS2</accession>
<keyword evidence="2" id="KW-1185">Reference proteome</keyword>
<dbReference type="EMBL" id="CM023477">
    <property type="protein sequence ID" value="KAH7938357.1"/>
    <property type="molecule type" value="Genomic_DNA"/>
</dbReference>
<organism evidence="1 2">
    <name type="scientific">Dermacentor silvarum</name>
    <name type="common">Tick</name>
    <dbReference type="NCBI Taxonomy" id="543639"/>
    <lineage>
        <taxon>Eukaryota</taxon>
        <taxon>Metazoa</taxon>
        <taxon>Ecdysozoa</taxon>
        <taxon>Arthropoda</taxon>
        <taxon>Chelicerata</taxon>
        <taxon>Arachnida</taxon>
        <taxon>Acari</taxon>
        <taxon>Parasitiformes</taxon>
        <taxon>Ixodida</taxon>
        <taxon>Ixodoidea</taxon>
        <taxon>Ixodidae</taxon>
        <taxon>Rhipicephalinae</taxon>
        <taxon>Dermacentor</taxon>
    </lineage>
</organism>
<evidence type="ECO:0000313" key="2">
    <source>
        <dbReference type="Proteomes" id="UP000821865"/>
    </source>
</evidence>
<reference evidence="1" key="1">
    <citation type="submission" date="2020-05" db="EMBL/GenBank/DDBJ databases">
        <title>Large-scale comparative analyses of tick genomes elucidate their genetic diversity and vector capacities.</title>
        <authorList>
            <person name="Jia N."/>
            <person name="Wang J."/>
            <person name="Shi W."/>
            <person name="Du L."/>
            <person name="Sun Y."/>
            <person name="Zhan W."/>
            <person name="Jiang J."/>
            <person name="Wang Q."/>
            <person name="Zhang B."/>
            <person name="Ji P."/>
            <person name="Sakyi L.B."/>
            <person name="Cui X."/>
            <person name="Yuan T."/>
            <person name="Jiang B."/>
            <person name="Yang W."/>
            <person name="Lam T.T.-Y."/>
            <person name="Chang Q."/>
            <person name="Ding S."/>
            <person name="Wang X."/>
            <person name="Zhu J."/>
            <person name="Ruan X."/>
            <person name="Zhao L."/>
            <person name="Wei J."/>
            <person name="Que T."/>
            <person name="Du C."/>
            <person name="Cheng J."/>
            <person name="Dai P."/>
            <person name="Han X."/>
            <person name="Huang E."/>
            <person name="Gao Y."/>
            <person name="Liu J."/>
            <person name="Shao H."/>
            <person name="Ye R."/>
            <person name="Li L."/>
            <person name="Wei W."/>
            <person name="Wang X."/>
            <person name="Wang C."/>
            <person name="Yang T."/>
            <person name="Huo Q."/>
            <person name="Li W."/>
            <person name="Guo W."/>
            <person name="Chen H."/>
            <person name="Zhou L."/>
            <person name="Ni X."/>
            <person name="Tian J."/>
            <person name="Zhou Y."/>
            <person name="Sheng Y."/>
            <person name="Liu T."/>
            <person name="Pan Y."/>
            <person name="Xia L."/>
            <person name="Li J."/>
            <person name="Zhao F."/>
            <person name="Cao W."/>
        </authorList>
    </citation>
    <scope>NUCLEOTIDE SEQUENCE</scope>
    <source>
        <strain evidence="1">Dsil-2018</strain>
    </source>
</reference>